<dbReference type="STRING" id="582667.SAMN05192568_100830"/>
<accession>A0A1I4JFH8</accession>
<dbReference type="Proteomes" id="UP000199048">
    <property type="component" value="Unassembled WGS sequence"/>
</dbReference>
<proteinExistence type="predicted"/>
<dbReference type="InterPro" id="IPR014710">
    <property type="entry name" value="RmlC-like_jellyroll"/>
</dbReference>
<dbReference type="SUPFAM" id="SSF51182">
    <property type="entry name" value="RmlC-like cupins"/>
    <property type="match status" value="1"/>
</dbReference>
<evidence type="ECO:0000313" key="2">
    <source>
        <dbReference type="EMBL" id="SFL65319.1"/>
    </source>
</evidence>
<keyword evidence="3" id="KW-1185">Reference proteome</keyword>
<feature type="domain" description="Cupin type-2" evidence="1">
    <location>
        <begin position="47"/>
        <end position="117"/>
    </location>
</feature>
<dbReference type="PIRSF" id="PIRSF037087">
    <property type="entry name" value="UCP037087"/>
    <property type="match status" value="1"/>
</dbReference>
<dbReference type="EMBL" id="FOTK01000008">
    <property type="protein sequence ID" value="SFL65319.1"/>
    <property type="molecule type" value="Genomic_DNA"/>
</dbReference>
<dbReference type="RefSeq" id="WP_092039568.1">
    <property type="nucleotide sequence ID" value="NZ_FOTK01000008.1"/>
</dbReference>
<organism evidence="2 3">
    <name type="scientific">Methylobacterium pseudosasicola</name>
    <dbReference type="NCBI Taxonomy" id="582667"/>
    <lineage>
        <taxon>Bacteria</taxon>
        <taxon>Pseudomonadati</taxon>
        <taxon>Pseudomonadota</taxon>
        <taxon>Alphaproteobacteria</taxon>
        <taxon>Hyphomicrobiales</taxon>
        <taxon>Methylobacteriaceae</taxon>
        <taxon>Methylobacterium</taxon>
    </lineage>
</organism>
<reference evidence="3" key="1">
    <citation type="submission" date="2016-10" db="EMBL/GenBank/DDBJ databases">
        <authorList>
            <person name="Varghese N."/>
            <person name="Submissions S."/>
        </authorList>
    </citation>
    <scope>NUCLEOTIDE SEQUENCE [LARGE SCALE GENOMIC DNA]</scope>
    <source>
        <strain evidence="3">BL36</strain>
    </source>
</reference>
<dbReference type="InterPro" id="IPR011051">
    <property type="entry name" value="RmlC_Cupin_sf"/>
</dbReference>
<evidence type="ECO:0000313" key="3">
    <source>
        <dbReference type="Proteomes" id="UP000199048"/>
    </source>
</evidence>
<dbReference type="AlphaFoldDB" id="A0A1I4JFH8"/>
<sequence>MSTTSETERPGLVVLRESAPFRGKQGHIYRPAISAEAVGAKALHMQLLEIPPGERAHAHKHEHHETAIHVLSGVSGCFWGERLEHHVIAGAGEFVYIAADVPHLPYNRSQTEPVTALIARTDPNEQESVVLLPELEAGVDWSKTER</sequence>
<dbReference type="Pfam" id="PF07883">
    <property type="entry name" value="Cupin_2"/>
    <property type="match status" value="1"/>
</dbReference>
<gene>
    <name evidence="2" type="ORF">SAMN05192568_100830</name>
</gene>
<dbReference type="Gene3D" id="2.60.120.10">
    <property type="entry name" value="Jelly Rolls"/>
    <property type="match status" value="1"/>
</dbReference>
<dbReference type="OrthoDB" id="7271331at2"/>
<name>A0A1I4JFH8_9HYPH</name>
<dbReference type="CDD" id="cd02210">
    <property type="entry name" value="cupin_BLR2406-like"/>
    <property type="match status" value="1"/>
</dbReference>
<protein>
    <submittedName>
        <fullName evidence="2">Uncharacterized protein, RmlC-like cupin domain</fullName>
    </submittedName>
</protein>
<dbReference type="InterPro" id="IPR013096">
    <property type="entry name" value="Cupin_2"/>
</dbReference>
<evidence type="ECO:0000259" key="1">
    <source>
        <dbReference type="Pfam" id="PF07883"/>
    </source>
</evidence>
<dbReference type="InterPro" id="IPR017102">
    <property type="entry name" value="UCP037087"/>
</dbReference>